<dbReference type="KEGG" id="bse:Bsel_0453"/>
<proteinExistence type="predicted"/>
<keyword evidence="2" id="KW-1185">Reference proteome</keyword>
<gene>
    <name evidence="1" type="ordered locus">Bsel_0453</name>
</gene>
<organism evidence="1 2">
    <name type="scientific">Bacillus selenitireducens (strain ATCC 700615 / DSM 15326 / MLS10)</name>
    <dbReference type="NCBI Taxonomy" id="439292"/>
    <lineage>
        <taxon>Bacteria</taxon>
        <taxon>Bacillati</taxon>
        <taxon>Bacillota</taxon>
        <taxon>Bacilli</taxon>
        <taxon>Bacillales</taxon>
        <taxon>Bacillaceae</taxon>
        <taxon>Salisediminibacterium</taxon>
    </lineage>
</organism>
<name>D6XXD4_BACIE</name>
<dbReference type="HOGENOM" id="CLU_2950581_0_0_9"/>
<dbReference type="AlphaFoldDB" id="D6XXD4"/>
<sequence length="59" mass="6641">MNVDSGRYFFSASQVQNIMNLCSVHDHQAVDSVLCRADAAMDNRFFSIGYSIWSHALTL</sequence>
<evidence type="ECO:0000313" key="2">
    <source>
        <dbReference type="Proteomes" id="UP000000271"/>
    </source>
</evidence>
<dbReference type="Proteomes" id="UP000000271">
    <property type="component" value="Chromosome"/>
</dbReference>
<dbReference type="STRING" id="439292.Bsel_0453"/>
<reference evidence="1" key="1">
    <citation type="submission" date="2009-10" db="EMBL/GenBank/DDBJ databases">
        <title>Complete sequence of Bacillus selenitireducens MLS10.</title>
        <authorList>
            <consortium name="US DOE Joint Genome Institute"/>
            <person name="Lucas S."/>
            <person name="Copeland A."/>
            <person name="Lapidus A."/>
            <person name="Glavina del Rio T."/>
            <person name="Dalin E."/>
            <person name="Tice H."/>
            <person name="Bruce D."/>
            <person name="Goodwin L."/>
            <person name="Pitluck S."/>
            <person name="Sims D."/>
            <person name="Brettin T."/>
            <person name="Detter J.C."/>
            <person name="Han C."/>
            <person name="Larimer F."/>
            <person name="Land M."/>
            <person name="Hauser L."/>
            <person name="Kyrpides N."/>
            <person name="Ovchinnikova G."/>
            <person name="Stolz J."/>
        </authorList>
    </citation>
    <scope>NUCLEOTIDE SEQUENCE [LARGE SCALE GENOMIC DNA]</scope>
    <source>
        <strain evidence="1">MLS10</strain>
    </source>
</reference>
<accession>D6XXD4</accession>
<dbReference type="EMBL" id="CP001791">
    <property type="protein sequence ID" value="ADH97991.1"/>
    <property type="molecule type" value="Genomic_DNA"/>
</dbReference>
<evidence type="ECO:0000313" key="1">
    <source>
        <dbReference type="EMBL" id="ADH97991.1"/>
    </source>
</evidence>
<protein>
    <submittedName>
        <fullName evidence="1">Uncharacterized protein</fullName>
    </submittedName>
</protein>